<comment type="caution">
    <text evidence="2">The sequence shown here is derived from an EMBL/GenBank/DDBJ whole genome shotgun (WGS) entry which is preliminary data.</text>
</comment>
<feature type="domain" description="Beta-lactamase-related" evidence="1">
    <location>
        <begin position="80"/>
        <end position="356"/>
    </location>
</feature>
<dbReference type="SUPFAM" id="SSF56601">
    <property type="entry name" value="beta-lactamase/transpeptidase-like"/>
    <property type="match status" value="1"/>
</dbReference>
<dbReference type="EMBL" id="JADIMP010000091">
    <property type="protein sequence ID" value="MBO8441893.1"/>
    <property type="molecule type" value="Genomic_DNA"/>
</dbReference>
<protein>
    <submittedName>
        <fullName evidence="2">Beta-lactamase family protein</fullName>
    </submittedName>
</protein>
<dbReference type="Gene3D" id="3.40.710.10">
    <property type="entry name" value="DD-peptidase/beta-lactamase superfamily"/>
    <property type="match status" value="1"/>
</dbReference>
<dbReference type="AlphaFoldDB" id="A0A9D9E8A4"/>
<proteinExistence type="predicted"/>
<dbReference type="PANTHER" id="PTHR46825">
    <property type="entry name" value="D-ALANYL-D-ALANINE-CARBOXYPEPTIDASE/ENDOPEPTIDASE AMPH"/>
    <property type="match status" value="1"/>
</dbReference>
<organism evidence="2 3">
    <name type="scientific">Candidatus Gallilactobacillus intestinavium</name>
    <dbReference type="NCBI Taxonomy" id="2840838"/>
    <lineage>
        <taxon>Bacteria</taxon>
        <taxon>Bacillati</taxon>
        <taxon>Bacillota</taxon>
        <taxon>Bacilli</taxon>
        <taxon>Lactobacillales</taxon>
        <taxon>Lactobacillaceae</taxon>
        <taxon>Lactobacillaceae incertae sedis</taxon>
        <taxon>Candidatus Gallilactobacillus</taxon>
    </lineage>
</organism>
<dbReference type="PANTHER" id="PTHR46825:SF9">
    <property type="entry name" value="BETA-LACTAMASE-RELATED DOMAIN-CONTAINING PROTEIN"/>
    <property type="match status" value="1"/>
</dbReference>
<dbReference type="Pfam" id="PF00144">
    <property type="entry name" value="Beta-lactamase"/>
    <property type="match status" value="1"/>
</dbReference>
<dbReference type="Proteomes" id="UP000823614">
    <property type="component" value="Unassembled WGS sequence"/>
</dbReference>
<evidence type="ECO:0000313" key="2">
    <source>
        <dbReference type="EMBL" id="MBO8441893.1"/>
    </source>
</evidence>
<sequence length="379" mass="40801">MSTAKKIGLTAGAIVILGIGGYALAKYDTGSYAHVLYEKTLKKSSKDDTQVHRITDKSVKPTVKVDNKAESPKSNSSGIEKALQEQNFTGAYAVIKNGQVSDSKTIGKGIENGKLYQVADLENTLTAAAIMKLVDSGKLSLSTPVSKFYNESLEVNKNVTVKSLLNMTSGITNNDVPNDQLQAGDNILQWNLNHANAGTASTYNYQEINYVLLEGIISQVSGTSYQSYINNNFLKPNNLNNIKFVSKVSDPELATPFNGNQKMTGGALAKAMNSQMGMNQIMASPSDYLKLMQILVKSYGDKQGFTAVNAQDMTGQLESSADGFEGSAGIQGYKTAVKISKDGNSGIILMSNNSNGQTSDSNSLLETVRKVFITERNYN</sequence>
<name>A0A9D9E8A4_9LACO</name>
<dbReference type="InterPro" id="IPR012338">
    <property type="entry name" value="Beta-lactam/transpept-like"/>
</dbReference>
<reference evidence="2" key="2">
    <citation type="journal article" date="2021" name="PeerJ">
        <title>Extensive microbial diversity within the chicken gut microbiome revealed by metagenomics and culture.</title>
        <authorList>
            <person name="Gilroy R."/>
            <person name="Ravi A."/>
            <person name="Getino M."/>
            <person name="Pursley I."/>
            <person name="Horton D.L."/>
            <person name="Alikhan N.F."/>
            <person name="Baker D."/>
            <person name="Gharbi K."/>
            <person name="Hall N."/>
            <person name="Watson M."/>
            <person name="Adriaenssens E.M."/>
            <person name="Foster-Nyarko E."/>
            <person name="Jarju S."/>
            <person name="Secka A."/>
            <person name="Antonio M."/>
            <person name="Oren A."/>
            <person name="Chaudhuri R.R."/>
            <person name="La Ragione R."/>
            <person name="Hildebrand F."/>
            <person name="Pallen M.J."/>
        </authorList>
    </citation>
    <scope>NUCLEOTIDE SEQUENCE</scope>
    <source>
        <strain evidence="2">C6-149</strain>
    </source>
</reference>
<evidence type="ECO:0000259" key="1">
    <source>
        <dbReference type="Pfam" id="PF00144"/>
    </source>
</evidence>
<evidence type="ECO:0000313" key="3">
    <source>
        <dbReference type="Proteomes" id="UP000823614"/>
    </source>
</evidence>
<dbReference type="InterPro" id="IPR001466">
    <property type="entry name" value="Beta-lactam-related"/>
</dbReference>
<gene>
    <name evidence="2" type="ORF">IAA89_05635</name>
</gene>
<accession>A0A9D9E8A4</accession>
<dbReference type="InterPro" id="IPR050491">
    <property type="entry name" value="AmpC-like"/>
</dbReference>
<reference evidence="2" key="1">
    <citation type="submission" date="2020-10" db="EMBL/GenBank/DDBJ databases">
        <authorList>
            <person name="Gilroy R."/>
        </authorList>
    </citation>
    <scope>NUCLEOTIDE SEQUENCE</scope>
    <source>
        <strain evidence="2">C6-149</strain>
    </source>
</reference>